<dbReference type="GO" id="GO:0008767">
    <property type="term" value="F:UDP-galactopyranose mutase activity"/>
    <property type="evidence" value="ECO:0007669"/>
    <property type="project" value="TreeGrafter"/>
</dbReference>
<dbReference type="GO" id="GO:0050660">
    <property type="term" value="F:flavin adenine dinucleotide binding"/>
    <property type="evidence" value="ECO:0007669"/>
    <property type="project" value="TreeGrafter"/>
</dbReference>
<dbReference type="Pfam" id="PF01593">
    <property type="entry name" value="Amino_oxidase"/>
    <property type="match status" value="1"/>
</dbReference>
<keyword evidence="3" id="KW-1185">Reference proteome</keyword>
<dbReference type="AlphaFoldDB" id="A0A285EI03"/>
<dbReference type="SUPFAM" id="SSF51905">
    <property type="entry name" value="FAD/NAD(P)-binding domain"/>
    <property type="match status" value="1"/>
</dbReference>
<organism evidence="2 3">
    <name type="scientific">Geodermatophilus sabuli</name>
    <dbReference type="NCBI Taxonomy" id="1564158"/>
    <lineage>
        <taxon>Bacteria</taxon>
        <taxon>Bacillati</taxon>
        <taxon>Actinomycetota</taxon>
        <taxon>Actinomycetes</taxon>
        <taxon>Geodermatophilales</taxon>
        <taxon>Geodermatophilaceae</taxon>
        <taxon>Geodermatophilus</taxon>
    </lineage>
</organism>
<evidence type="ECO:0000313" key="2">
    <source>
        <dbReference type="EMBL" id="SNX98715.1"/>
    </source>
</evidence>
<protein>
    <submittedName>
        <fullName evidence="2">Protoporphyrinogen oxidase</fullName>
    </submittedName>
</protein>
<name>A0A285EI03_9ACTN</name>
<dbReference type="Proteomes" id="UP000219514">
    <property type="component" value="Unassembled WGS sequence"/>
</dbReference>
<evidence type="ECO:0000259" key="1">
    <source>
        <dbReference type="Pfam" id="PF01593"/>
    </source>
</evidence>
<dbReference type="PANTHER" id="PTHR21197:SF0">
    <property type="entry name" value="UDP-GALACTOPYRANOSE MUTASE"/>
    <property type="match status" value="1"/>
</dbReference>
<accession>A0A285EI03</accession>
<sequence length="454" mass="49734">MTETGGPLPVAVLGSGMAAMGAAHVLRDAGIPAVCLEARDRAGGHTTTFEVGSGFLFDDGPHVSFTKHERIAALLADAVDGRYRTVEAVIDNVWQGHRVRHPVQLNLHGLPKDLAVSVLTDFVAETSAPPRAVNNYADWLVAAYGRTFAEAFPMVYGRKYHTTEPENLTTEWLGPRMYRPDLEEMLRGALDATRPHKHYVTEFRYPERGGFGAYLVGLRRGLDVRVGRRVVGLDPERRLLRFADGKETQAEAVISSIPLPDLVPMIEGAPPDVLAAARALSYSSATVVNIGVERDDLSPAHITYYYDPDVLFARLNFPHMFTPHVAPAGAGSIQAEVYHSDRYRPLGMTSAQLVERVLTDLRRCGVLRSDDRLLVAEARPIRYANVIWDHQRADAVDMVHSFLASVGVVWCGRYGDWDHSWTDEAFLSGERAGRHVLAGVRLGAAAEALVAGAG</sequence>
<dbReference type="GO" id="GO:0005829">
    <property type="term" value="C:cytosol"/>
    <property type="evidence" value="ECO:0007669"/>
    <property type="project" value="TreeGrafter"/>
</dbReference>
<dbReference type="GO" id="GO:0016491">
    <property type="term" value="F:oxidoreductase activity"/>
    <property type="evidence" value="ECO:0007669"/>
    <property type="project" value="InterPro"/>
</dbReference>
<feature type="domain" description="Amine oxidase" evidence="1">
    <location>
        <begin position="22"/>
        <end position="437"/>
    </location>
</feature>
<dbReference type="InterPro" id="IPR036188">
    <property type="entry name" value="FAD/NAD-bd_sf"/>
</dbReference>
<dbReference type="Gene3D" id="3.50.50.60">
    <property type="entry name" value="FAD/NAD(P)-binding domain"/>
    <property type="match status" value="1"/>
</dbReference>
<evidence type="ECO:0000313" key="3">
    <source>
        <dbReference type="Proteomes" id="UP000219514"/>
    </source>
</evidence>
<proteinExistence type="predicted"/>
<dbReference type="EMBL" id="OBDO01000012">
    <property type="protein sequence ID" value="SNX98715.1"/>
    <property type="molecule type" value="Genomic_DNA"/>
</dbReference>
<dbReference type="InterPro" id="IPR002937">
    <property type="entry name" value="Amino_oxidase"/>
</dbReference>
<gene>
    <name evidence="2" type="ORF">SAMN06893097_11210</name>
</gene>
<reference evidence="2 3" key="1">
    <citation type="submission" date="2017-09" db="EMBL/GenBank/DDBJ databases">
        <authorList>
            <person name="Ehlers B."/>
            <person name="Leendertz F.H."/>
        </authorList>
    </citation>
    <scope>NUCLEOTIDE SEQUENCE [LARGE SCALE GENOMIC DNA]</scope>
    <source>
        <strain evidence="2 3">DSM 46844</strain>
    </source>
</reference>
<dbReference type="PANTHER" id="PTHR21197">
    <property type="entry name" value="UDP-GALACTOPYRANOSE MUTASE"/>
    <property type="match status" value="1"/>
</dbReference>
<dbReference type="RefSeq" id="WP_216359882.1">
    <property type="nucleotide sequence ID" value="NZ_JACHXB010000008.1"/>
</dbReference>